<proteinExistence type="predicted"/>
<comment type="caution">
    <text evidence="1">The sequence shown here is derived from an EMBL/GenBank/DDBJ whole genome shotgun (WGS) entry which is preliminary data.</text>
</comment>
<protein>
    <submittedName>
        <fullName evidence="1">Uncharacterized protein</fullName>
    </submittedName>
</protein>
<dbReference type="Proteomes" id="UP000727407">
    <property type="component" value="Unassembled WGS sequence"/>
</dbReference>
<accession>A0A8J4X5X1</accession>
<organism evidence="1 2">
    <name type="scientific">Clarias magur</name>
    <name type="common">Asian catfish</name>
    <name type="synonym">Macropteronotus magur</name>
    <dbReference type="NCBI Taxonomy" id="1594786"/>
    <lineage>
        <taxon>Eukaryota</taxon>
        <taxon>Metazoa</taxon>
        <taxon>Chordata</taxon>
        <taxon>Craniata</taxon>
        <taxon>Vertebrata</taxon>
        <taxon>Euteleostomi</taxon>
        <taxon>Actinopterygii</taxon>
        <taxon>Neopterygii</taxon>
        <taxon>Teleostei</taxon>
        <taxon>Ostariophysi</taxon>
        <taxon>Siluriformes</taxon>
        <taxon>Clariidae</taxon>
        <taxon>Clarias</taxon>
    </lineage>
</organism>
<evidence type="ECO:0000313" key="1">
    <source>
        <dbReference type="EMBL" id="KAF5905117.1"/>
    </source>
</evidence>
<keyword evidence="2" id="KW-1185">Reference proteome</keyword>
<reference evidence="1" key="1">
    <citation type="submission" date="2020-07" db="EMBL/GenBank/DDBJ databases">
        <title>Clarias magur genome sequencing, assembly and annotation.</title>
        <authorList>
            <person name="Kushwaha B."/>
            <person name="Kumar R."/>
            <person name="Das P."/>
            <person name="Joshi C.G."/>
            <person name="Kumar D."/>
            <person name="Nagpure N.S."/>
            <person name="Pandey M."/>
            <person name="Agarwal S."/>
            <person name="Srivastava S."/>
            <person name="Singh M."/>
            <person name="Sahoo L."/>
            <person name="Jayasankar P."/>
            <person name="Meher P.K."/>
            <person name="Koringa P.G."/>
            <person name="Iquebal M.A."/>
            <person name="Das S.P."/>
            <person name="Bit A."/>
            <person name="Patnaik S."/>
            <person name="Patel N."/>
            <person name="Shah T.M."/>
            <person name="Hinsu A."/>
            <person name="Jena J.K."/>
        </authorList>
    </citation>
    <scope>NUCLEOTIDE SEQUENCE</scope>
    <source>
        <strain evidence="1">CIFAMagur01</strain>
        <tissue evidence="1">Testis</tissue>
    </source>
</reference>
<name>A0A8J4X5X1_CLAMG</name>
<dbReference type="EMBL" id="QNUK01000048">
    <property type="protein sequence ID" value="KAF5905117.1"/>
    <property type="molecule type" value="Genomic_DNA"/>
</dbReference>
<sequence>MAPNKAKLQSACLSVDDRWEEQYTVFTLRSECQTNRRHRYPSSDKRDDNPVGLIHRLVWRTRFQTDRAETEWMTTGLLVCTKRRSLSNYKISESHSLHNAPSSCFEFEHGLGRLGQQRSNTIQKHAVSGSPADPSSSLPLVTSLSKSKGSVRTLMITASMRQERHLWKLSQPQEIIARSSPADSGSMEIVLLAQ</sequence>
<evidence type="ECO:0000313" key="2">
    <source>
        <dbReference type="Proteomes" id="UP000727407"/>
    </source>
</evidence>
<dbReference type="AlphaFoldDB" id="A0A8J4X5X1"/>
<gene>
    <name evidence="1" type="ORF">DAT39_005072</name>
</gene>